<dbReference type="InterPro" id="IPR019410">
    <property type="entry name" value="Methyltransf_16"/>
</dbReference>
<dbReference type="GO" id="GO:0008757">
    <property type="term" value="F:S-adenosylmethionine-dependent methyltransferase activity"/>
    <property type="evidence" value="ECO:0007669"/>
    <property type="project" value="UniProtKB-ARBA"/>
</dbReference>
<dbReference type="PANTHER" id="PTHR14614">
    <property type="entry name" value="HEPATOCELLULAR CARCINOMA-ASSOCIATED ANTIGEN"/>
    <property type="match status" value="1"/>
</dbReference>
<name>A0A165Q0U1_EXIGL</name>
<reference evidence="1 2" key="1">
    <citation type="journal article" date="2016" name="Mol. Biol. Evol.">
        <title>Comparative Genomics of Early-Diverging Mushroom-Forming Fungi Provides Insights into the Origins of Lignocellulose Decay Capabilities.</title>
        <authorList>
            <person name="Nagy L.G."/>
            <person name="Riley R."/>
            <person name="Tritt A."/>
            <person name="Adam C."/>
            <person name="Daum C."/>
            <person name="Floudas D."/>
            <person name="Sun H."/>
            <person name="Yadav J.S."/>
            <person name="Pangilinan J."/>
            <person name="Larsson K.H."/>
            <person name="Matsuura K."/>
            <person name="Barry K."/>
            <person name="Labutti K."/>
            <person name="Kuo R."/>
            <person name="Ohm R.A."/>
            <person name="Bhattacharya S.S."/>
            <person name="Shirouzu T."/>
            <person name="Yoshinaga Y."/>
            <person name="Martin F.M."/>
            <person name="Grigoriev I.V."/>
            <person name="Hibbett D.S."/>
        </authorList>
    </citation>
    <scope>NUCLEOTIDE SEQUENCE [LARGE SCALE GENOMIC DNA]</scope>
    <source>
        <strain evidence="1 2">HHB12029</strain>
    </source>
</reference>
<keyword evidence="1" id="KW-0489">Methyltransferase</keyword>
<sequence length="360" mass="39059">MTVASLVTAPTTLLPPLKLARDVTRSDLLRFFAHLRALYCPSIHGFAHARTRHDGEDDAFERSHAVRWLTGFVALYSEYDDMDELVAEAASVLAVCAGSSAQGTITRSFSFPDSVEIMLQDAPLETDESGSNVGLQTWGSSYVLADCLVRSHPSLLATVLNDNDNDLGLRVLELGAGTGLVSLALARVLPANATIVATDYHPAVLENLRANVALNNLDERVHVRALDWRDYANANSNSADPTTSSCERDTASLPPAFDVIVAADVVYEAEQCSWLSACVRALLRRPQGDKPSGVFHLVVPVRPTHAIETELVEAAFPLRKPGAVYELPTLVSSSREELDAHTTMQTGAAVYRRYSVVWSS</sequence>
<accession>A0A165Q0U1</accession>
<dbReference type="EMBL" id="KV425886">
    <property type="protein sequence ID" value="KZW02927.1"/>
    <property type="molecule type" value="Genomic_DNA"/>
</dbReference>
<proteinExistence type="predicted"/>
<dbReference type="Pfam" id="PF10294">
    <property type="entry name" value="Methyltransf_16"/>
    <property type="match status" value="1"/>
</dbReference>
<gene>
    <name evidence="1" type="ORF">EXIGLDRAFT_829047</name>
</gene>
<dbReference type="PANTHER" id="PTHR14614:SF147">
    <property type="entry name" value="S-ADENOSYLMETHIONINE-DEPENDENT METHYLTRANSFERASE OF THE SEVEN BETA-STRAND FAMILY"/>
    <property type="match status" value="1"/>
</dbReference>
<dbReference type="AlphaFoldDB" id="A0A165Q0U1"/>
<dbReference type="InParanoid" id="A0A165Q0U1"/>
<dbReference type="InterPro" id="IPR029063">
    <property type="entry name" value="SAM-dependent_MTases_sf"/>
</dbReference>
<dbReference type="OrthoDB" id="433955at2759"/>
<dbReference type="CDD" id="cd02440">
    <property type="entry name" value="AdoMet_MTases"/>
    <property type="match status" value="1"/>
</dbReference>
<dbReference type="STRING" id="1314781.A0A165Q0U1"/>
<keyword evidence="1" id="KW-0808">Transferase</keyword>
<dbReference type="GO" id="GO:0032259">
    <property type="term" value="P:methylation"/>
    <property type="evidence" value="ECO:0007669"/>
    <property type="project" value="UniProtKB-KW"/>
</dbReference>
<keyword evidence="2" id="KW-1185">Reference proteome</keyword>
<dbReference type="Proteomes" id="UP000077266">
    <property type="component" value="Unassembled WGS sequence"/>
</dbReference>
<evidence type="ECO:0000313" key="2">
    <source>
        <dbReference type="Proteomes" id="UP000077266"/>
    </source>
</evidence>
<evidence type="ECO:0000313" key="1">
    <source>
        <dbReference type="EMBL" id="KZW02927.1"/>
    </source>
</evidence>
<dbReference type="Gene3D" id="3.40.50.150">
    <property type="entry name" value="Vaccinia Virus protein VP39"/>
    <property type="match status" value="1"/>
</dbReference>
<organism evidence="1 2">
    <name type="scientific">Exidia glandulosa HHB12029</name>
    <dbReference type="NCBI Taxonomy" id="1314781"/>
    <lineage>
        <taxon>Eukaryota</taxon>
        <taxon>Fungi</taxon>
        <taxon>Dikarya</taxon>
        <taxon>Basidiomycota</taxon>
        <taxon>Agaricomycotina</taxon>
        <taxon>Agaricomycetes</taxon>
        <taxon>Auriculariales</taxon>
        <taxon>Exidiaceae</taxon>
        <taxon>Exidia</taxon>
    </lineage>
</organism>
<protein>
    <submittedName>
        <fullName evidence="1">S-adenosyl-L-methionine-dependent methyltransferase</fullName>
    </submittedName>
</protein>
<dbReference type="SUPFAM" id="SSF53335">
    <property type="entry name" value="S-adenosyl-L-methionine-dependent methyltransferases"/>
    <property type="match status" value="1"/>
</dbReference>